<feature type="transmembrane region" description="Helical" evidence="1">
    <location>
        <begin position="21"/>
        <end position="42"/>
    </location>
</feature>
<dbReference type="CDD" id="cd00077">
    <property type="entry name" value="HDc"/>
    <property type="match status" value="1"/>
</dbReference>
<dbReference type="InterPro" id="IPR052722">
    <property type="entry name" value="PgpH_phosphodiesterase"/>
</dbReference>
<evidence type="ECO:0000313" key="4">
    <source>
        <dbReference type="Proteomes" id="UP000727857"/>
    </source>
</evidence>
<accession>A0A940IDF6</accession>
<dbReference type="SUPFAM" id="SSF109604">
    <property type="entry name" value="HD-domain/PDEase-like"/>
    <property type="match status" value="1"/>
</dbReference>
<protein>
    <submittedName>
        <fullName evidence="3">HDIG domain-containing protein</fullName>
    </submittedName>
</protein>
<dbReference type="InterPro" id="IPR006674">
    <property type="entry name" value="HD_domain"/>
</dbReference>
<feature type="transmembrane region" description="Helical" evidence="1">
    <location>
        <begin position="145"/>
        <end position="165"/>
    </location>
</feature>
<evidence type="ECO:0000313" key="3">
    <source>
        <dbReference type="EMBL" id="MBO8424152.1"/>
    </source>
</evidence>
<sequence>MANTKIRKNRLASPAGLTDRKVRLIAVQVLFMIGVSLILAMLVRLVSLDNVSGAEDIFNGKVWLQILILTVIMAIIMSTLLLYAYYVRKDADDSKHKLLPVLATSVTLTFALALVFGRLISLYAAPLTLCSLLVAALIDKRVGVVTNILISQAFYLTYVFVFGSAKVVESSAALITSMVASIFLIVFIDKADNRLKFTLTGFIVGICTAVLPILINLVIDSSDAAAILMSGLWSFVSVVLSIGLFMIILPVMEFLFRLDTGFRLAELCSLDNPLLKRLAQEAPGTFNHSMVVGNLAELCADAIGENSQLAKVCAYYHDVGKTKNPQYFIENQKGYNPHDDVIPEVSVSMIVSHVTEGSAMLRKERLPDIVADVALQHHGTTPVNYFLYKAQNFTEDDLDKAGFSYPGPKPQTKIAAIIMIADTAEAASRAVSGLKTPESYRAFVHNIIKQKADSDQFSECAITYKDLQIIEDTLATAIPSIYHGRIEYNNNKKDK</sequence>
<dbReference type="InterPro" id="IPR011621">
    <property type="entry name" value="Metal-dep_PHydrolase_7TM_intra"/>
</dbReference>
<comment type="caution">
    <text evidence="3">The sequence shown here is derived from an EMBL/GenBank/DDBJ whole genome shotgun (WGS) entry which is preliminary data.</text>
</comment>
<dbReference type="Gene3D" id="1.10.3210.10">
    <property type="entry name" value="Hypothetical protein af1432"/>
    <property type="match status" value="1"/>
</dbReference>
<dbReference type="AlphaFoldDB" id="A0A940IDF6"/>
<organism evidence="3 4">
    <name type="scientific">Candidatus Stercoripulliclostridium pullicola</name>
    <dbReference type="NCBI Taxonomy" id="2840953"/>
    <lineage>
        <taxon>Bacteria</taxon>
        <taxon>Bacillati</taxon>
        <taxon>Bacillota</taxon>
        <taxon>Clostridia</taxon>
        <taxon>Eubacteriales</taxon>
        <taxon>Candidatus Stercoripulliclostridium</taxon>
    </lineage>
</organism>
<feature type="transmembrane region" description="Helical" evidence="1">
    <location>
        <begin position="62"/>
        <end position="86"/>
    </location>
</feature>
<dbReference type="EMBL" id="JADINF010000101">
    <property type="protein sequence ID" value="MBO8424152.1"/>
    <property type="molecule type" value="Genomic_DNA"/>
</dbReference>
<reference evidence="3" key="2">
    <citation type="journal article" date="2021" name="PeerJ">
        <title>Extensive microbial diversity within the chicken gut microbiome revealed by metagenomics and culture.</title>
        <authorList>
            <person name="Gilroy R."/>
            <person name="Ravi A."/>
            <person name="Getino M."/>
            <person name="Pursley I."/>
            <person name="Horton D.L."/>
            <person name="Alikhan N.F."/>
            <person name="Baker D."/>
            <person name="Gharbi K."/>
            <person name="Hall N."/>
            <person name="Watson M."/>
            <person name="Adriaenssens E.M."/>
            <person name="Foster-Nyarko E."/>
            <person name="Jarju S."/>
            <person name="Secka A."/>
            <person name="Antonio M."/>
            <person name="Oren A."/>
            <person name="Chaudhuri R.R."/>
            <person name="La Ragione R."/>
            <person name="Hildebrand F."/>
            <person name="Pallen M.J."/>
        </authorList>
    </citation>
    <scope>NUCLEOTIDE SEQUENCE</scope>
    <source>
        <strain evidence="3">517</strain>
    </source>
</reference>
<dbReference type="Pfam" id="PF07698">
    <property type="entry name" value="7TM-7TMR_HD"/>
    <property type="match status" value="1"/>
</dbReference>
<dbReference type="SMART" id="SM00471">
    <property type="entry name" value="HDc"/>
    <property type="match status" value="1"/>
</dbReference>
<dbReference type="PANTHER" id="PTHR36442:SF1">
    <property type="entry name" value="CYCLIC-DI-AMP PHOSPHODIESTERASE PGPH"/>
    <property type="match status" value="1"/>
</dbReference>
<evidence type="ECO:0000256" key="1">
    <source>
        <dbReference type="SAM" id="Phobius"/>
    </source>
</evidence>
<dbReference type="PANTHER" id="PTHR36442">
    <property type="entry name" value="CYCLIC-DI-AMP PHOSPHODIESTERASE PGPH"/>
    <property type="match status" value="1"/>
</dbReference>
<name>A0A940IDF6_9FIRM</name>
<evidence type="ECO:0000259" key="2">
    <source>
        <dbReference type="SMART" id="SM00471"/>
    </source>
</evidence>
<feature type="transmembrane region" description="Helical" evidence="1">
    <location>
        <begin position="98"/>
        <end position="116"/>
    </location>
</feature>
<reference evidence="3" key="1">
    <citation type="submission" date="2020-10" db="EMBL/GenBank/DDBJ databases">
        <authorList>
            <person name="Gilroy R."/>
        </authorList>
    </citation>
    <scope>NUCLEOTIDE SEQUENCE</scope>
    <source>
        <strain evidence="3">517</strain>
    </source>
</reference>
<dbReference type="InterPro" id="IPR003607">
    <property type="entry name" value="HD/PDEase_dom"/>
</dbReference>
<feature type="transmembrane region" description="Helical" evidence="1">
    <location>
        <begin position="225"/>
        <end position="249"/>
    </location>
</feature>
<keyword evidence="1" id="KW-0812">Transmembrane</keyword>
<feature type="transmembrane region" description="Helical" evidence="1">
    <location>
        <begin position="197"/>
        <end position="219"/>
    </location>
</feature>
<dbReference type="Proteomes" id="UP000727857">
    <property type="component" value="Unassembled WGS sequence"/>
</dbReference>
<feature type="domain" description="HD/PDEase" evidence="2">
    <location>
        <begin position="281"/>
        <end position="436"/>
    </location>
</feature>
<gene>
    <name evidence="3" type="ORF">IAB16_03965</name>
</gene>
<proteinExistence type="predicted"/>
<dbReference type="NCBIfam" id="TIGR00277">
    <property type="entry name" value="HDIG"/>
    <property type="match status" value="1"/>
</dbReference>
<keyword evidence="1" id="KW-1133">Transmembrane helix</keyword>
<keyword evidence="1" id="KW-0472">Membrane</keyword>
<dbReference type="Pfam" id="PF01966">
    <property type="entry name" value="HD"/>
    <property type="match status" value="1"/>
</dbReference>
<dbReference type="InterPro" id="IPR006675">
    <property type="entry name" value="HDIG_dom"/>
</dbReference>
<feature type="transmembrane region" description="Helical" evidence="1">
    <location>
        <begin position="171"/>
        <end position="188"/>
    </location>
</feature>